<accession>A0A9X2RFA3</accession>
<dbReference type="EMBL" id="JANDBC010000001">
    <property type="protein sequence ID" value="MCP9291597.1"/>
    <property type="molecule type" value="Genomic_DNA"/>
</dbReference>
<dbReference type="Gene3D" id="3.30.1950.10">
    <property type="entry name" value="wza like domain"/>
    <property type="match status" value="1"/>
</dbReference>
<comment type="caution">
    <text evidence="6">The sequence shown here is derived from an EMBL/GenBank/DDBJ whole genome shotgun (WGS) entry which is preliminary data.</text>
</comment>
<feature type="domain" description="Soluble ligand binding" evidence="5">
    <location>
        <begin position="459"/>
        <end position="502"/>
    </location>
</feature>
<proteinExistence type="predicted"/>
<dbReference type="RefSeq" id="WP_255134460.1">
    <property type="nucleotide sequence ID" value="NZ_JANDBC010000001.1"/>
</dbReference>
<dbReference type="Pfam" id="PF10531">
    <property type="entry name" value="SLBB"/>
    <property type="match status" value="2"/>
</dbReference>
<name>A0A9X2RFA3_9BACT</name>
<evidence type="ECO:0000313" key="6">
    <source>
        <dbReference type="EMBL" id="MCP9291597.1"/>
    </source>
</evidence>
<evidence type="ECO:0000256" key="2">
    <source>
        <dbReference type="SAM" id="Phobius"/>
    </source>
</evidence>
<protein>
    <submittedName>
        <fullName evidence="6">SLBB domain-containing protein</fullName>
    </submittedName>
</protein>
<dbReference type="PANTHER" id="PTHR33619:SF3">
    <property type="entry name" value="POLYSACCHARIDE EXPORT PROTEIN GFCE-RELATED"/>
    <property type="match status" value="1"/>
</dbReference>
<dbReference type="Gene3D" id="3.10.560.10">
    <property type="entry name" value="Outer membrane lipoprotein wza domain like"/>
    <property type="match status" value="3"/>
</dbReference>
<keyword evidence="7" id="KW-1185">Reference proteome</keyword>
<keyword evidence="2" id="KW-0812">Transmembrane</keyword>
<sequence length="574" mass="63678">MKSITKRLFSALLFLSLILGAMHPAIGQNNQSNSQSGTGLNLNFDIFDGSYYSDPLGIQLAARQLPYDGTIDKSTYELGVNDLLSIRVEASKNFFIRGVMVNPAGDLIIPSIGPVNVDGLTISEAEQKIKKESEDYVKNASVVITLESPRPIYIQVTGGVPYPGKYMIPSQSRVDQAIYSSVTDGSRDLRNASLSNSSDFLTKGNYAYRNIKIEREDGSVEYADLVSYFRIGDAEFNPKVKDGDIITLKKQNIETPKVSISGAVKADYEFQFIKGDTPEKLLQIGGGFEVIADTSYLMIFRRTDTGAEKIIVEPENWDTFKLQPNDRVVAPFSDEKNTSASAWVYGEVEIPGNFPVYSGETTALELLELSGGLTNNALPQAAYLMRSGGFRNEIPNKFNADLMRRTSDQVIQGLEYLEAETKLSQNKVYIDLKDESQLAGLKIFDGDRLYIPRDENTLFVFGQVNNPGYFPYTPGANAMDYVSRAGGFALSADKDRVFVIKAGNATWYRPGETEIQSGDRIFVDRQPVEELNALRSYQIQKESIKNTRIQLIMTGITTITGIITTYVAIQNIRN</sequence>
<gene>
    <name evidence="6" type="ORF">NM125_08385</name>
</gene>
<dbReference type="AlphaFoldDB" id="A0A9X2RFA3"/>
<feature type="domain" description="Soluble ligand binding" evidence="5">
    <location>
        <begin position="344"/>
        <end position="389"/>
    </location>
</feature>
<feature type="chain" id="PRO_5040918998" evidence="3">
    <location>
        <begin position="28"/>
        <end position="574"/>
    </location>
</feature>
<dbReference type="InterPro" id="IPR049712">
    <property type="entry name" value="Poly_export"/>
</dbReference>
<keyword evidence="1 3" id="KW-0732">Signal</keyword>
<evidence type="ECO:0000256" key="1">
    <source>
        <dbReference type="ARBA" id="ARBA00022729"/>
    </source>
</evidence>
<evidence type="ECO:0000313" key="7">
    <source>
        <dbReference type="Proteomes" id="UP001139125"/>
    </source>
</evidence>
<dbReference type="Pfam" id="PF02563">
    <property type="entry name" value="Poly_export"/>
    <property type="match status" value="1"/>
</dbReference>
<feature type="domain" description="Polysaccharide export protein N-terminal" evidence="4">
    <location>
        <begin position="73"/>
        <end position="146"/>
    </location>
</feature>
<keyword evidence="2" id="KW-0472">Membrane</keyword>
<feature type="signal peptide" evidence="3">
    <location>
        <begin position="1"/>
        <end position="27"/>
    </location>
</feature>
<dbReference type="GO" id="GO:0015159">
    <property type="term" value="F:polysaccharide transmembrane transporter activity"/>
    <property type="evidence" value="ECO:0007669"/>
    <property type="project" value="InterPro"/>
</dbReference>
<dbReference type="InterPro" id="IPR003715">
    <property type="entry name" value="Poly_export_N"/>
</dbReference>
<feature type="transmembrane region" description="Helical" evidence="2">
    <location>
        <begin position="549"/>
        <end position="569"/>
    </location>
</feature>
<organism evidence="6 7">
    <name type="scientific">Gracilimonas sediminicola</name>
    <dbReference type="NCBI Taxonomy" id="2952158"/>
    <lineage>
        <taxon>Bacteria</taxon>
        <taxon>Pseudomonadati</taxon>
        <taxon>Balneolota</taxon>
        <taxon>Balneolia</taxon>
        <taxon>Balneolales</taxon>
        <taxon>Balneolaceae</taxon>
        <taxon>Gracilimonas</taxon>
    </lineage>
</organism>
<dbReference type="Proteomes" id="UP001139125">
    <property type="component" value="Unassembled WGS sequence"/>
</dbReference>
<dbReference type="PANTHER" id="PTHR33619">
    <property type="entry name" value="POLYSACCHARIDE EXPORT PROTEIN GFCE-RELATED"/>
    <property type="match status" value="1"/>
</dbReference>
<evidence type="ECO:0000259" key="4">
    <source>
        <dbReference type="Pfam" id="PF02563"/>
    </source>
</evidence>
<evidence type="ECO:0000256" key="3">
    <source>
        <dbReference type="SAM" id="SignalP"/>
    </source>
</evidence>
<reference evidence="6" key="1">
    <citation type="submission" date="2022-06" db="EMBL/GenBank/DDBJ databases">
        <title>Gracilimonas sp. CAU 1638 isolated from sea sediment.</title>
        <authorList>
            <person name="Kim W."/>
        </authorList>
    </citation>
    <scope>NUCLEOTIDE SEQUENCE</scope>
    <source>
        <strain evidence="6">CAU 1638</strain>
    </source>
</reference>
<dbReference type="InterPro" id="IPR019554">
    <property type="entry name" value="Soluble_ligand-bd"/>
</dbReference>
<keyword evidence="2" id="KW-1133">Transmembrane helix</keyword>
<evidence type="ECO:0000259" key="5">
    <source>
        <dbReference type="Pfam" id="PF10531"/>
    </source>
</evidence>